<feature type="transmembrane region" description="Helical" evidence="1">
    <location>
        <begin position="21"/>
        <end position="40"/>
    </location>
</feature>
<keyword evidence="3" id="KW-1185">Reference proteome</keyword>
<dbReference type="KEGG" id="ddh:Desde_3884"/>
<protein>
    <submittedName>
        <fullName evidence="2">Putative membrane protein</fullName>
    </submittedName>
</protein>
<dbReference type="RefSeq" id="WP_014795623.1">
    <property type="nucleotide sequence ID" value="NC_018017.1"/>
</dbReference>
<evidence type="ECO:0000256" key="1">
    <source>
        <dbReference type="SAM" id="Phobius"/>
    </source>
</evidence>
<organism evidence="2 3">
    <name type="scientific">Desulfitobacterium dehalogenans (strain ATCC 51507 / DSM 9161 / JW/IU-DC1)</name>
    <dbReference type="NCBI Taxonomy" id="756499"/>
    <lineage>
        <taxon>Bacteria</taxon>
        <taxon>Bacillati</taxon>
        <taxon>Bacillota</taxon>
        <taxon>Clostridia</taxon>
        <taxon>Eubacteriales</taxon>
        <taxon>Desulfitobacteriaceae</taxon>
        <taxon>Desulfitobacterium</taxon>
    </lineage>
</organism>
<dbReference type="STRING" id="756499.Desde_3884"/>
<reference evidence="3" key="1">
    <citation type="submission" date="2012-06" db="EMBL/GenBank/DDBJ databases">
        <title>Complete sequence of Desulfitobacterium dehalogenans ATCC 51507.</title>
        <authorList>
            <person name="Lucas S."/>
            <person name="Han J."/>
            <person name="Lapidus A."/>
            <person name="Cheng J.-F."/>
            <person name="Goodwin L."/>
            <person name="Pitluck S."/>
            <person name="Peters L."/>
            <person name="Ovchinnikova G."/>
            <person name="Teshima H."/>
            <person name="Detter J.C."/>
            <person name="Han C."/>
            <person name="Tapia R."/>
            <person name="Land M."/>
            <person name="Hauser L."/>
            <person name="Kyrpides N."/>
            <person name="Ivanova N."/>
            <person name="Pagani I."/>
            <person name="Kruse T."/>
            <person name="de Vos W.M."/>
            <person name="Smidt H."/>
            <person name="Woyke T."/>
        </authorList>
    </citation>
    <scope>NUCLEOTIDE SEQUENCE [LARGE SCALE GENOMIC DNA]</scope>
    <source>
        <strain evidence="3">ATCC 51507 / DSM 9161 / JW/IU-DC1</strain>
    </source>
</reference>
<accession>I4ADW6</accession>
<dbReference type="EMBL" id="CP003348">
    <property type="protein sequence ID" value="AFM02151.1"/>
    <property type="molecule type" value="Genomic_DNA"/>
</dbReference>
<dbReference type="HOGENOM" id="CLU_036718_2_1_9"/>
<dbReference type="Proteomes" id="UP000006053">
    <property type="component" value="Chromosome"/>
</dbReference>
<keyword evidence="1" id="KW-0472">Membrane</keyword>
<dbReference type="PANTHER" id="PTHR38442:SF1">
    <property type="entry name" value="INNER MEMBRANE PROTEIN"/>
    <property type="match status" value="1"/>
</dbReference>
<dbReference type="InterPro" id="IPR007383">
    <property type="entry name" value="DUF445"/>
</dbReference>
<dbReference type="Pfam" id="PF04286">
    <property type="entry name" value="DUF445"/>
    <property type="match status" value="1"/>
</dbReference>
<gene>
    <name evidence="2" type="ordered locus">Desde_3884</name>
</gene>
<dbReference type="GO" id="GO:0005886">
    <property type="term" value="C:plasma membrane"/>
    <property type="evidence" value="ECO:0007669"/>
    <property type="project" value="TreeGrafter"/>
</dbReference>
<keyword evidence="1" id="KW-0812">Transmembrane</keyword>
<sequence precursor="true">MINKDQSPILKEKRARGGTYRKANIALGLSALGLFAAYPFQGTTWGGLLTSGCSAALVGGLADWFAVNALFRRPLGVPAGKVFRTEIIPRNRERIFQALRSMVENELLSHEVLKTKVETYDFSAPATAIWNTLDRDSFQSILTQCLQQIQENLDDSIKELHKESLALLKQKSIREEHFIPLAEKAFRNILESQEGKRAVTILLDNLSYWVQETEIHLWLTHWLEKSIDRYISKNPSRKIFGLFLPDPSKLAHSLQKQVADYLLEDQTHAEVLEWLKLQVKEDTWVISGVYPKLIESLTTGLMQKLHTPESALSLSEQLLQSLDEGVLSLNENPEKRHRFNRYVQGLVVPFLDNKHEKIGEIVYEGLENYSNEMLVELIESKAGDDLQMIRINGSVVGGLAGMVIYLVSQFLV</sequence>
<dbReference type="AlphaFoldDB" id="I4ADW6"/>
<reference evidence="2 3" key="2">
    <citation type="journal article" date="2015" name="J. Bacteriol.">
        <title>Genomic, proteomic, and biochemical analysis of the organohalide respiratory pathway in Desulfitobacterium dehalogenans.</title>
        <authorList>
            <person name="Kruse T."/>
            <person name="van de Pas B.A."/>
            <person name="Atteia A."/>
            <person name="Krab K."/>
            <person name="Hagen W.R."/>
            <person name="Goodwin L."/>
            <person name="Chain P."/>
            <person name="Boeren S."/>
            <person name="Maphosa F."/>
            <person name="Schraa G."/>
            <person name="de Vos W.M."/>
            <person name="van der Oost J."/>
            <person name="Smidt H."/>
            <person name="Stams A.J."/>
        </authorList>
    </citation>
    <scope>NUCLEOTIDE SEQUENCE [LARGE SCALE GENOMIC DNA]</scope>
    <source>
        <strain evidence="3">ATCC 51507 / DSM 9161 / JW/IU-DC1</strain>
    </source>
</reference>
<evidence type="ECO:0000313" key="3">
    <source>
        <dbReference type="Proteomes" id="UP000006053"/>
    </source>
</evidence>
<proteinExistence type="predicted"/>
<evidence type="ECO:0000313" key="2">
    <source>
        <dbReference type="EMBL" id="AFM02151.1"/>
    </source>
</evidence>
<dbReference type="eggNOG" id="COG2733">
    <property type="taxonomic scope" value="Bacteria"/>
</dbReference>
<dbReference type="OrthoDB" id="9769590at2"/>
<dbReference type="PANTHER" id="PTHR38442">
    <property type="entry name" value="INNER MEMBRANE PROTEIN-RELATED"/>
    <property type="match status" value="1"/>
</dbReference>
<keyword evidence="1" id="KW-1133">Transmembrane helix</keyword>
<name>I4ADW6_DESDJ</name>